<organism evidence="2 3">
    <name type="scientific">Halovulum marinum</name>
    <dbReference type="NCBI Taxonomy" id="2662447"/>
    <lineage>
        <taxon>Bacteria</taxon>
        <taxon>Pseudomonadati</taxon>
        <taxon>Pseudomonadota</taxon>
        <taxon>Alphaproteobacteria</taxon>
        <taxon>Rhodobacterales</taxon>
        <taxon>Paracoccaceae</taxon>
        <taxon>Halovulum</taxon>
    </lineage>
</organism>
<feature type="signal peptide" evidence="1">
    <location>
        <begin position="1"/>
        <end position="20"/>
    </location>
</feature>
<dbReference type="InterPro" id="IPR021323">
    <property type="entry name" value="DUF2927"/>
</dbReference>
<dbReference type="AlphaFoldDB" id="A0A6L5YXG2"/>
<evidence type="ECO:0000256" key="1">
    <source>
        <dbReference type="SAM" id="SignalP"/>
    </source>
</evidence>
<dbReference type="PROSITE" id="PS51257">
    <property type="entry name" value="PROKAR_LIPOPROTEIN"/>
    <property type="match status" value="1"/>
</dbReference>
<reference evidence="2 3" key="1">
    <citation type="submission" date="2019-10" db="EMBL/GenBank/DDBJ databases">
        <title>Cognatihalovulum marinum gen. nov. sp. nov., a new member of the family Rhodobacteraceae isolated from deep seawater of the Northwest Indian Ocean.</title>
        <authorList>
            <person name="Ruan C."/>
            <person name="Wang J."/>
            <person name="Zheng X."/>
            <person name="Song L."/>
            <person name="Zhu Y."/>
            <person name="Huang Y."/>
            <person name="Lu Z."/>
            <person name="Du W."/>
            <person name="Huang L."/>
            <person name="Dai X."/>
        </authorList>
    </citation>
    <scope>NUCLEOTIDE SEQUENCE [LARGE SCALE GENOMIC DNA]</scope>
    <source>
        <strain evidence="2 3">2CG4</strain>
    </source>
</reference>
<keyword evidence="1" id="KW-0732">Signal</keyword>
<proteinExistence type="predicted"/>
<dbReference type="RefSeq" id="WP_154444928.1">
    <property type="nucleotide sequence ID" value="NZ_WIND01000002.1"/>
</dbReference>
<comment type="caution">
    <text evidence="2">The sequence shown here is derived from an EMBL/GenBank/DDBJ whole genome shotgun (WGS) entry which is preliminary data.</text>
</comment>
<evidence type="ECO:0000313" key="3">
    <source>
        <dbReference type="Proteomes" id="UP000474957"/>
    </source>
</evidence>
<gene>
    <name evidence="2" type="ORF">GE300_03370</name>
</gene>
<feature type="chain" id="PRO_5026929258" evidence="1">
    <location>
        <begin position="21"/>
        <end position="303"/>
    </location>
</feature>
<protein>
    <submittedName>
        <fullName evidence="2">DUF2927 domain-containing protein</fullName>
    </submittedName>
</protein>
<dbReference type="EMBL" id="WIND01000002">
    <property type="protein sequence ID" value="MSU88659.1"/>
    <property type="molecule type" value="Genomic_DNA"/>
</dbReference>
<accession>A0A6L5YXG2</accession>
<evidence type="ECO:0000313" key="2">
    <source>
        <dbReference type="EMBL" id="MSU88659.1"/>
    </source>
</evidence>
<dbReference type="Pfam" id="PF11150">
    <property type="entry name" value="DUF2927"/>
    <property type="match status" value="1"/>
</dbReference>
<keyword evidence="3" id="KW-1185">Reference proteome</keyword>
<dbReference type="Proteomes" id="UP000474957">
    <property type="component" value="Unassembled WGS sequence"/>
</dbReference>
<sequence length="303" mass="33087">MSRFPPLRRALAAVALSGLAACAPSPRSEPDLSGPALELLYAQTAYAIRKDGGLRTDTTPPDAPLSVDALARNFEEIAFFTEFSRKGSGRLRGTRRIRLIRWTQPVRVGVIFGDSVPAAQRDADLAEIKALLARYRDLTGLDMRYLPSGDVNFIVLVLERAEQRALASAIIDQGNFPAALAQDLWESRPSLLCSASLFGPGEDTGGIAIAVALVKAEHRGLMRTSCFHEEMTQALGLLNDSKSVRPSIFNDDEEFALLTLHDEILLRMLYDPRLRVGMSADEARPMLRQIATDAARASGAVIR</sequence>
<name>A0A6L5YXG2_9RHOB</name>